<dbReference type="RefSeq" id="WP_145272279.1">
    <property type="nucleotide sequence ID" value="NZ_CP036272.1"/>
</dbReference>
<dbReference type="EMBL" id="CP036272">
    <property type="protein sequence ID" value="QDT60037.1"/>
    <property type="molecule type" value="Genomic_DNA"/>
</dbReference>
<keyword evidence="1" id="KW-1133">Transmembrane helix</keyword>
<keyword evidence="3" id="KW-1185">Reference proteome</keyword>
<keyword evidence="1" id="KW-0472">Membrane</keyword>
<feature type="transmembrane region" description="Helical" evidence="1">
    <location>
        <begin position="34"/>
        <end position="56"/>
    </location>
</feature>
<proteinExistence type="predicted"/>
<feature type="transmembrane region" description="Helical" evidence="1">
    <location>
        <begin position="9"/>
        <end position="28"/>
    </location>
</feature>
<evidence type="ECO:0000313" key="2">
    <source>
        <dbReference type="EMBL" id="QDT60037.1"/>
    </source>
</evidence>
<organism evidence="2 3">
    <name type="scientific">Stieleria bergensis</name>
    <dbReference type="NCBI Taxonomy" id="2528025"/>
    <lineage>
        <taxon>Bacteria</taxon>
        <taxon>Pseudomonadati</taxon>
        <taxon>Planctomycetota</taxon>
        <taxon>Planctomycetia</taxon>
        <taxon>Pirellulales</taxon>
        <taxon>Pirellulaceae</taxon>
        <taxon>Stieleria</taxon>
    </lineage>
</organism>
<sequence length="188" mass="20478">MWTLVVEHPYIVSSALTLLLVMLLYVWMQIGEKSYLYAAGVNLVLIIAVIVLGHTIETDREQLERLVYETAELIETNQVGAAVAIIADPKVRQRASDTLANVEFHSARASNVRVAPVQGSAPPQAKVDLTASVRLSLGAVVKNQAALRQVTLTFEKSSNGDWYVTEYSQRPLGGGTDNFSPNQVIGAE</sequence>
<accession>A0A517SV78</accession>
<evidence type="ECO:0000313" key="3">
    <source>
        <dbReference type="Proteomes" id="UP000315003"/>
    </source>
</evidence>
<gene>
    <name evidence="2" type="ORF">SV7mr_25540</name>
</gene>
<dbReference type="Proteomes" id="UP000315003">
    <property type="component" value="Chromosome"/>
</dbReference>
<dbReference type="AlphaFoldDB" id="A0A517SV78"/>
<reference evidence="2 3" key="1">
    <citation type="submission" date="2019-02" db="EMBL/GenBank/DDBJ databases">
        <title>Deep-cultivation of Planctomycetes and their phenomic and genomic characterization uncovers novel biology.</title>
        <authorList>
            <person name="Wiegand S."/>
            <person name="Jogler M."/>
            <person name="Boedeker C."/>
            <person name="Pinto D."/>
            <person name="Vollmers J."/>
            <person name="Rivas-Marin E."/>
            <person name="Kohn T."/>
            <person name="Peeters S.H."/>
            <person name="Heuer A."/>
            <person name="Rast P."/>
            <person name="Oberbeckmann S."/>
            <person name="Bunk B."/>
            <person name="Jeske O."/>
            <person name="Meyerdierks A."/>
            <person name="Storesund J.E."/>
            <person name="Kallscheuer N."/>
            <person name="Luecker S."/>
            <person name="Lage O.M."/>
            <person name="Pohl T."/>
            <person name="Merkel B.J."/>
            <person name="Hornburger P."/>
            <person name="Mueller R.-W."/>
            <person name="Bruemmer F."/>
            <person name="Labrenz M."/>
            <person name="Spormann A.M."/>
            <person name="Op den Camp H."/>
            <person name="Overmann J."/>
            <person name="Amann R."/>
            <person name="Jetten M.S.M."/>
            <person name="Mascher T."/>
            <person name="Medema M.H."/>
            <person name="Devos D.P."/>
            <person name="Kaster A.-K."/>
            <person name="Ovreas L."/>
            <person name="Rohde M."/>
            <person name="Galperin M.Y."/>
            <person name="Jogler C."/>
        </authorList>
    </citation>
    <scope>NUCLEOTIDE SEQUENCE [LARGE SCALE GENOMIC DNA]</scope>
    <source>
        <strain evidence="2 3">SV_7m_r</strain>
    </source>
</reference>
<protein>
    <submittedName>
        <fullName evidence="2">Uncharacterized protein</fullName>
    </submittedName>
</protein>
<name>A0A517SV78_9BACT</name>
<evidence type="ECO:0000256" key="1">
    <source>
        <dbReference type="SAM" id="Phobius"/>
    </source>
</evidence>
<dbReference type="OrthoDB" id="281279at2"/>
<keyword evidence="1" id="KW-0812">Transmembrane</keyword>